<keyword evidence="3 13" id="KW-0813">Transport</keyword>
<organism evidence="15 16">
    <name type="scientific">Caenorhabditis japonica</name>
    <dbReference type="NCBI Taxonomy" id="281687"/>
    <lineage>
        <taxon>Eukaryota</taxon>
        <taxon>Metazoa</taxon>
        <taxon>Ecdysozoa</taxon>
        <taxon>Nematoda</taxon>
        <taxon>Chromadorea</taxon>
        <taxon>Rhabditida</taxon>
        <taxon>Rhabditina</taxon>
        <taxon>Rhabditomorpha</taxon>
        <taxon>Rhabditoidea</taxon>
        <taxon>Rhabditidae</taxon>
        <taxon>Peloderinae</taxon>
        <taxon>Caenorhabditis</taxon>
    </lineage>
</organism>
<reference evidence="16" key="1">
    <citation type="submission" date="2010-08" db="EMBL/GenBank/DDBJ databases">
        <authorList>
            <consortium name="Caenorhabditis japonica Sequencing Consortium"/>
            <person name="Wilson R.K."/>
        </authorList>
    </citation>
    <scope>NUCLEOTIDE SEQUENCE [LARGE SCALE GENOMIC DNA]</scope>
    <source>
        <strain evidence="16">DF5081</strain>
    </source>
</reference>
<dbReference type="Pfam" id="PF00858">
    <property type="entry name" value="ASC"/>
    <property type="match status" value="1"/>
</dbReference>
<evidence type="ECO:0000313" key="15">
    <source>
        <dbReference type="EnsemblMetazoa" id="CJA21662.1"/>
    </source>
</evidence>
<evidence type="ECO:0000256" key="7">
    <source>
        <dbReference type="ARBA" id="ARBA00023053"/>
    </source>
</evidence>
<proteinExistence type="inferred from homology"/>
<evidence type="ECO:0000256" key="5">
    <source>
        <dbReference type="ARBA" id="ARBA00022692"/>
    </source>
</evidence>
<keyword evidence="6 14" id="KW-1133">Transmembrane helix</keyword>
<evidence type="ECO:0000256" key="9">
    <source>
        <dbReference type="ARBA" id="ARBA00023136"/>
    </source>
</evidence>
<keyword evidence="5 13" id="KW-0812">Transmembrane</keyword>
<feature type="transmembrane region" description="Helical" evidence="14">
    <location>
        <begin position="82"/>
        <end position="104"/>
    </location>
</feature>
<reference evidence="15" key="2">
    <citation type="submission" date="2022-06" db="UniProtKB">
        <authorList>
            <consortium name="EnsemblMetazoa"/>
        </authorList>
    </citation>
    <scope>IDENTIFICATION</scope>
    <source>
        <strain evidence="15">DF5081</strain>
    </source>
</reference>
<dbReference type="GO" id="GO:0005272">
    <property type="term" value="F:sodium channel activity"/>
    <property type="evidence" value="ECO:0007669"/>
    <property type="project" value="UniProtKB-KW"/>
</dbReference>
<keyword evidence="4 13" id="KW-0894">Sodium channel</keyword>
<evidence type="ECO:0000256" key="10">
    <source>
        <dbReference type="ARBA" id="ARBA00023180"/>
    </source>
</evidence>
<dbReference type="Proteomes" id="UP000005237">
    <property type="component" value="Unassembled WGS sequence"/>
</dbReference>
<sequence>MSSELRNRKNSIVPPKDVDSDIDIEDEEFKEIIKDIESDHWKDEAVTPTRWTKTKTSLREWGLSCSWHGVPHMAQSVSPATILLWTTLVAISAVLFVYLITITVKQYFSFPKTVKLNVCPEMWAEPKHF</sequence>
<name>A0A8R1E5B4_CAEJA</name>
<comment type="subcellular location">
    <subcellularLocation>
        <location evidence="1">Membrane</location>
        <topology evidence="1">Multi-pass membrane protein</topology>
    </subcellularLocation>
</comment>
<evidence type="ECO:0000256" key="14">
    <source>
        <dbReference type="SAM" id="Phobius"/>
    </source>
</evidence>
<keyword evidence="8 13" id="KW-0406">Ion transport</keyword>
<keyword evidence="16" id="KW-1185">Reference proteome</keyword>
<keyword evidence="12 13" id="KW-0407">Ion channel</keyword>
<accession>A0A8R1E5B4</accession>
<evidence type="ECO:0000256" key="3">
    <source>
        <dbReference type="ARBA" id="ARBA00022448"/>
    </source>
</evidence>
<evidence type="ECO:0000256" key="4">
    <source>
        <dbReference type="ARBA" id="ARBA00022461"/>
    </source>
</evidence>
<dbReference type="GO" id="GO:0016020">
    <property type="term" value="C:membrane"/>
    <property type="evidence" value="ECO:0007669"/>
    <property type="project" value="UniProtKB-SubCell"/>
</dbReference>
<keyword evidence="7" id="KW-0915">Sodium</keyword>
<evidence type="ECO:0000256" key="13">
    <source>
        <dbReference type="RuleBase" id="RU000679"/>
    </source>
</evidence>
<evidence type="ECO:0000256" key="12">
    <source>
        <dbReference type="ARBA" id="ARBA00023303"/>
    </source>
</evidence>
<dbReference type="InterPro" id="IPR001873">
    <property type="entry name" value="ENaC"/>
</dbReference>
<evidence type="ECO:0000256" key="11">
    <source>
        <dbReference type="ARBA" id="ARBA00023201"/>
    </source>
</evidence>
<keyword evidence="11 13" id="KW-0739">Sodium transport</keyword>
<keyword evidence="9 14" id="KW-0472">Membrane</keyword>
<comment type="similarity">
    <text evidence="2 13">Belongs to the amiloride-sensitive sodium channel (TC 1.A.6) family.</text>
</comment>
<dbReference type="AlphaFoldDB" id="A0A8R1E5B4"/>
<evidence type="ECO:0000256" key="1">
    <source>
        <dbReference type="ARBA" id="ARBA00004141"/>
    </source>
</evidence>
<evidence type="ECO:0000256" key="8">
    <source>
        <dbReference type="ARBA" id="ARBA00023065"/>
    </source>
</evidence>
<protein>
    <submittedName>
        <fullName evidence="15">Uncharacterized protein</fullName>
    </submittedName>
</protein>
<keyword evidence="10" id="KW-0325">Glycoprotein</keyword>
<dbReference type="EnsemblMetazoa" id="CJA21662.1">
    <property type="protein sequence ID" value="CJA21662.1"/>
    <property type="gene ID" value="WBGene00177234"/>
</dbReference>
<evidence type="ECO:0000313" key="16">
    <source>
        <dbReference type="Proteomes" id="UP000005237"/>
    </source>
</evidence>
<evidence type="ECO:0000256" key="6">
    <source>
        <dbReference type="ARBA" id="ARBA00022989"/>
    </source>
</evidence>
<evidence type="ECO:0000256" key="2">
    <source>
        <dbReference type="ARBA" id="ARBA00007193"/>
    </source>
</evidence>